<feature type="coiled-coil region" evidence="1">
    <location>
        <begin position="35"/>
        <end position="62"/>
    </location>
</feature>
<dbReference type="RefSeq" id="WP_199298974.1">
    <property type="nucleotide sequence ID" value="NZ_JAMPKM010000002.1"/>
</dbReference>
<gene>
    <name evidence="2" type="ORF">NC998_04965</name>
</gene>
<evidence type="ECO:0000313" key="3">
    <source>
        <dbReference type="Proteomes" id="UP001464891"/>
    </source>
</evidence>
<name>A0ABV0J5B0_9CYAN</name>
<reference evidence="2 3" key="1">
    <citation type="submission" date="2022-04" db="EMBL/GenBank/DDBJ databases">
        <title>Positive selection, recombination, and allopatry shape intraspecific diversity of widespread and dominant cyanobacteria.</title>
        <authorList>
            <person name="Wei J."/>
            <person name="Shu W."/>
            <person name="Hu C."/>
        </authorList>
    </citation>
    <scope>NUCLEOTIDE SEQUENCE [LARGE SCALE GENOMIC DNA]</scope>
    <source>
        <strain evidence="2 3">GB2-A4</strain>
    </source>
</reference>
<protein>
    <submittedName>
        <fullName evidence="2">Uncharacterized protein</fullName>
    </submittedName>
</protein>
<dbReference type="Proteomes" id="UP001464891">
    <property type="component" value="Unassembled WGS sequence"/>
</dbReference>
<comment type="caution">
    <text evidence="2">The sequence shown here is derived from an EMBL/GenBank/DDBJ whole genome shotgun (WGS) entry which is preliminary data.</text>
</comment>
<accession>A0ABV0J5B0</accession>
<evidence type="ECO:0000313" key="2">
    <source>
        <dbReference type="EMBL" id="MEP0816443.1"/>
    </source>
</evidence>
<sequence length="67" mass="7748">MEGFPKELEAAIKRVKEEGRGIAHHQAKVKADLYAKDMEGNKRNYELRIQSLQETLQNQETRIHALS</sequence>
<organism evidence="2 3">
    <name type="scientific">Trichocoleus desertorum GB2-A4</name>
    <dbReference type="NCBI Taxonomy" id="2933944"/>
    <lineage>
        <taxon>Bacteria</taxon>
        <taxon>Bacillati</taxon>
        <taxon>Cyanobacteriota</taxon>
        <taxon>Cyanophyceae</taxon>
        <taxon>Leptolyngbyales</taxon>
        <taxon>Trichocoleusaceae</taxon>
        <taxon>Trichocoleus</taxon>
    </lineage>
</organism>
<proteinExistence type="predicted"/>
<keyword evidence="1" id="KW-0175">Coiled coil</keyword>
<evidence type="ECO:0000256" key="1">
    <source>
        <dbReference type="SAM" id="Coils"/>
    </source>
</evidence>
<keyword evidence="3" id="KW-1185">Reference proteome</keyword>
<dbReference type="EMBL" id="JAMPKM010000002">
    <property type="protein sequence ID" value="MEP0816443.1"/>
    <property type="molecule type" value="Genomic_DNA"/>
</dbReference>